<dbReference type="RefSeq" id="XP_025474337.1">
    <property type="nucleotide sequence ID" value="XM_025624433.1"/>
</dbReference>
<organism evidence="1 2">
    <name type="scientific">Aspergillus neoniger (strain CBS 115656)</name>
    <dbReference type="NCBI Taxonomy" id="1448310"/>
    <lineage>
        <taxon>Eukaryota</taxon>
        <taxon>Fungi</taxon>
        <taxon>Dikarya</taxon>
        <taxon>Ascomycota</taxon>
        <taxon>Pezizomycotina</taxon>
        <taxon>Eurotiomycetes</taxon>
        <taxon>Eurotiomycetidae</taxon>
        <taxon>Eurotiales</taxon>
        <taxon>Aspergillaceae</taxon>
        <taxon>Aspergillus</taxon>
        <taxon>Aspergillus subgen. Circumdati</taxon>
    </lineage>
</organism>
<accession>A0A318Y4W0</accession>
<keyword evidence="2" id="KW-1185">Reference proteome</keyword>
<evidence type="ECO:0000313" key="1">
    <source>
        <dbReference type="EMBL" id="PYH28859.1"/>
    </source>
</evidence>
<name>A0A318Y4W0_ASPNB</name>
<proteinExistence type="predicted"/>
<dbReference type="EMBL" id="KZ821502">
    <property type="protein sequence ID" value="PYH28859.1"/>
    <property type="molecule type" value="Genomic_DNA"/>
</dbReference>
<dbReference type="Proteomes" id="UP000247647">
    <property type="component" value="Unassembled WGS sequence"/>
</dbReference>
<protein>
    <submittedName>
        <fullName evidence="1">Uncharacterized protein</fullName>
    </submittedName>
</protein>
<evidence type="ECO:0000313" key="2">
    <source>
        <dbReference type="Proteomes" id="UP000247647"/>
    </source>
</evidence>
<dbReference type="AlphaFoldDB" id="A0A318Y4W0"/>
<gene>
    <name evidence="1" type="ORF">BO87DRAFT_381037</name>
</gene>
<reference evidence="1" key="1">
    <citation type="submission" date="2016-12" db="EMBL/GenBank/DDBJ databases">
        <title>The genomes of Aspergillus section Nigri reveals drivers in fungal speciation.</title>
        <authorList>
            <consortium name="DOE Joint Genome Institute"/>
            <person name="Vesth T.C."/>
            <person name="Nybo J."/>
            <person name="Theobald S."/>
            <person name="Brandl J."/>
            <person name="Frisvad J.C."/>
            <person name="Nielsen K.F."/>
            <person name="Lyhne E.K."/>
            <person name="Kogle M.E."/>
            <person name="Kuo A."/>
            <person name="Riley R."/>
            <person name="Clum A."/>
            <person name="Nolan M."/>
            <person name="Lipzen A."/>
            <person name="Salamov A."/>
            <person name="Henrissat B."/>
            <person name="Wiebenga A."/>
            <person name="De Vries R.P."/>
            <person name="Grigoriev I.V."/>
            <person name="Mortensen U.H."/>
            <person name="Andersen M.R."/>
            <person name="Baker S.E."/>
        </authorList>
    </citation>
    <scope>NUCLEOTIDE SEQUENCE [LARGE SCALE GENOMIC DNA]</scope>
    <source>
        <strain evidence="1">CBS 115656</strain>
    </source>
</reference>
<sequence>MWLLVCLDWRTSLAWVMGLGRASVKRSFPPRRSTLGRRRTSASIGTCTLGSPALLQSATQPPFQETARSSH</sequence>
<dbReference type="GeneID" id="37126889"/>